<organism evidence="1 2">
    <name type="scientific">Smallanthus sonchifolius</name>
    <dbReference type="NCBI Taxonomy" id="185202"/>
    <lineage>
        <taxon>Eukaryota</taxon>
        <taxon>Viridiplantae</taxon>
        <taxon>Streptophyta</taxon>
        <taxon>Embryophyta</taxon>
        <taxon>Tracheophyta</taxon>
        <taxon>Spermatophyta</taxon>
        <taxon>Magnoliopsida</taxon>
        <taxon>eudicotyledons</taxon>
        <taxon>Gunneridae</taxon>
        <taxon>Pentapetalae</taxon>
        <taxon>asterids</taxon>
        <taxon>campanulids</taxon>
        <taxon>Asterales</taxon>
        <taxon>Asteraceae</taxon>
        <taxon>Asteroideae</taxon>
        <taxon>Heliantheae alliance</taxon>
        <taxon>Millerieae</taxon>
        <taxon>Smallanthus</taxon>
    </lineage>
</organism>
<reference evidence="1 2" key="2">
    <citation type="journal article" date="2022" name="Mol. Ecol. Resour.">
        <title>The genomes of chicory, endive, great burdock and yacon provide insights into Asteraceae paleo-polyploidization history and plant inulin production.</title>
        <authorList>
            <person name="Fan W."/>
            <person name="Wang S."/>
            <person name="Wang H."/>
            <person name="Wang A."/>
            <person name="Jiang F."/>
            <person name="Liu H."/>
            <person name="Zhao H."/>
            <person name="Xu D."/>
            <person name="Zhang Y."/>
        </authorList>
    </citation>
    <scope>NUCLEOTIDE SEQUENCE [LARGE SCALE GENOMIC DNA]</scope>
    <source>
        <strain evidence="2">cv. Yunnan</strain>
        <tissue evidence="1">Leaves</tissue>
    </source>
</reference>
<evidence type="ECO:0000313" key="2">
    <source>
        <dbReference type="Proteomes" id="UP001056120"/>
    </source>
</evidence>
<accession>A0ACB9HBI6</accession>
<protein>
    <submittedName>
        <fullName evidence="1">Uncharacterized protein</fullName>
    </submittedName>
</protein>
<gene>
    <name evidence="1" type="ORF">L1987_35753</name>
</gene>
<name>A0ACB9HBI6_9ASTR</name>
<reference evidence="2" key="1">
    <citation type="journal article" date="2022" name="Mol. Ecol. Resour.">
        <title>The genomes of chicory, endive, great burdock and yacon provide insights into Asteraceae palaeo-polyploidization history and plant inulin production.</title>
        <authorList>
            <person name="Fan W."/>
            <person name="Wang S."/>
            <person name="Wang H."/>
            <person name="Wang A."/>
            <person name="Jiang F."/>
            <person name="Liu H."/>
            <person name="Zhao H."/>
            <person name="Xu D."/>
            <person name="Zhang Y."/>
        </authorList>
    </citation>
    <scope>NUCLEOTIDE SEQUENCE [LARGE SCALE GENOMIC DNA]</scope>
    <source>
        <strain evidence="2">cv. Yunnan</strain>
    </source>
</reference>
<proteinExistence type="predicted"/>
<sequence length="282" mass="31908">MVGLVPSFLHALQKMLKVRTPIGFDALLSSGGGGSYASRRDGSESSFSLSSDSDSESFMSINKLLISPVNNDALKVKETKEIQENESDINTQNAHLETEKTKLFELQKQVADLKVVISDSNIKIKSMGDELEASREKILAAEDEISDLKHELSIKTSKLGSTQQEMTLLKKHLDSEKECNRRLQEEDNLVRELETRLNSIQVEHVGVLSSFDNAQKVINELKLKVMEMEREVIRQREVLADRAEEKREVIRQLSFSLEHYMSGYKQLRQAFTGNNRHAVLTS</sequence>
<dbReference type="Proteomes" id="UP001056120">
    <property type="component" value="Linkage Group LG12"/>
</dbReference>
<evidence type="ECO:0000313" key="1">
    <source>
        <dbReference type="EMBL" id="KAI3793139.1"/>
    </source>
</evidence>
<comment type="caution">
    <text evidence="1">The sequence shown here is derived from an EMBL/GenBank/DDBJ whole genome shotgun (WGS) entry which is preliminary data.</text>
</comment>
<dbReference type="EMBL" id="CM042029">
    <property type="protein sequence ID" value="KAI3793139.1"/>
    <property type="molecule type" value="Genomic_DNA"/>
</dbReference>
<keyword evidence="2" id="KW-1185">Reference proteome</keyword>